<feature type="domain" description="PEP-utilising enzyme mobile" evidence="2">
    <location>
        <begin position="783"/>
        <end position="851"/>
    </location>
</feature>
<dbReference type="Pfam" id="PF00391">
    <property type="entry name" value="PEP-utilizers"/>
    <property type="match status" value="1"/>
</dbReference>
<dbReference type="AlphaFoldDB" id="A0A517ZEV0"/>
<dbReference type="OrthoDB" id="9765468at2"/>
<evidence type="ECO:0000313" key="4">
    <source>
        <dbReference type="EMBL" id="QDU40991.1"/>
    </source>
</evidence>
<keyword evidence="4" id="KW-0418">Kinase</keyword>
<dbReference type="EMBL" id="CP036275">
    <property type="protein sequence ID" value="QDU40991.1"/>
    <property type="molecule type" value="Genomic_DNA"/>
</dbReference>
<protein>
    <submittedName>
        <fullName evidence="4">Pyruvate, phosphate dikinase</fullName>
        <ecNumber evidence="4">2.7.9.1</ecNumber>
    </submittedName>
</protein>
<gene>
    <name evidence="4" type="primary">ppdK_2</name>
    <name evidence="4" type="ORF">Mal4_53560</name>
</gene>
<sequence length="860" mass="94187">MNGPMDDRLPWLCCFDDDIPDAVTDPVRWLGGKGMSLRRMREMGLTVPPWFTISTDCCRQYLEGGRAFPLDLSDQVAAAVRRLETASGRTFGDAGSPLLLAVRSGAPVSLPGLLPTILSCGVTRSMAADVPELADPFEQFVHTIGTARGEAAGSSDLPDDPHELLMQAIAAVMDRWESPALQQYLNRHDITDCQGTAVTVQVMVAADVSGVLFTRDPRDASAGHMLLELVDGAGDAMLAGEQEPTRLRLERESGRVLDDHETVSATAERLSTEQLRELARDAGRLEEAYSGPVDIEFGIAGGQFSYFQVRSAKPVASADAELIEFRDRVERQLTTLPGRLWVRHNLDEQLPCPTLLTWEILREMMRGEGGFIRAYQRLGFRPTARVVQDGFLELIGSRIYASADRLPELFGPKLPWRHDPEQVHRDPSCIDRFPTRFDLDAVDSATVLRLPGNLYRLVRAQGRMLQMSKTIADECSSKTVPALCDYVKAERSRSLAAMTDEELSHCLWERSHRVLGEFAAALTLPGLLGGWAFTRLQDELTARIGSPEGPALARELARPDSIPVEAEHDASLMMRTAGTITVETFLQRYGHRGPDELELSQPRWSEAPDMLPEPRGDAAPSPTSPVASRGETETRLQAALAANGARSLAGRIDGFARIARQLLPYREIGRHWLMLGYSLIRDCTEEYARRSNLGQSIYHLTRSELRQLPHAGPKWSDLVAKRQQERELARQLNLPMVIDTSQSGRFARPPAVPEEVTFEATAISGGSSRGPAQLIEDPNTPVEPGCVAVIDALSPLVALQLGSAAAVVARRGGVLSHGALLIRQLGIPAVVCPQLPAVRDGQLLSVDAEVGTVSLEDAYE</sequence>
<reference evidence="4 5" key="1">
    <citation type="submission" date="2019-02" db="EMBL/GenBank/DDBJ databases">
        <title>Deep-cultivation of Planctomycetes and their phenomic and genomic characterization uncovers novel biology.</title>
        <authorList>
            <person name="Wiegand S."/>
            <person name="Jogler M."/>
            <person name="Boedeker C."/>
            <person name="Pinto D."/>
            <person name="Vollmers J."/>
            <person name="Rivas-Marin E."/>
            <person name="Kohn T."/>
            <person name="Peeters S.H."/>
            <person name="Heuer A."/>
            <person name="Rast P."/>
            <person name="Oberbeckmann S."/>
            <person name="Bunk B."/>
            <person name="Jeske O."/>
            <person name="Meyerdierks A."/>
            <person name="Storesund J.E."/>
            <person name="Kallscheuer N."/>
            <person name="Luecker S."/>
            <person name="Lage O.M."/>
            <person name="Pohl T."/>
            <person name="Merkel B.J."/>
            <person name="Hornburger P."/>
            <person name="Mueller R.-W."/>
            <person name="Bruemmer F."/>
            <person name="Labrenz M."/>
            <person name="Spormann A.M."/>
            <person name="Op den Camp H."/>
            <person name="Overmann J."/>
            <person name="Amann R."/>
            <person name="Jetten M.S.M."/>
            <person name="Mascher T."/>
            <person name="Medema M.H."/>
            <person name="Devos D.P."/>
            <person name="Kaster A.-K."/>
            <person name="Ovreas L."/>
            <person name="Rohde M."/>
            <person name="Galperin M.Y."/>
            <person name="Jogler C."/>
        </authorList>
    </citation>
    <scope>NUCLEOTIDE SEQUENCE [LARGE SCALE GENOMIC DNA]</scope>
    <source>
        <strain evidence="4 5">Mal4</strain>
    </source>
</reference>
<dbReference type="PANTHER" id="PTHR22931">
    <property type="entry name" value="PHOSPHOENOLPYRUVATE DIKINASE-RELATED"/>
    <property type="match status" value="1"/>
</dbReference>
<dbReference type="Gene3D" id="3.30.1490.20">
    <property type="entry name" value="ATP-grasp fold, A domain"/>
    <property type="match status" value="1"/>
</dbReference>
<organism evidence="4 5">
    <name type="scientific">Maioricimonas rarisocia</name>
    <dbReference type="NCBI Taxonomy" id="2528026"/>
    <lineage>
        <taxon>Bacteria</taxon>
        <taxon>Pseudomonadati</taxon>
        <taxon>Planctomycetota</taxon>
        <taxon>Planctomycetia</taxon>
        <taxon>Planctomycetales</taxon>
        <taxon>Planctomycetaceae</taxon>
        <taxon>Maioricimonas</taxon>
    </lineage>
</organism>
<dbReference type="InterPro" id="IPR010121">
    <property type="entry name" value="Pyruvate_phosphate_dikinase"/>
</dbReference>
<dbReference type="SUPFAM" id="SSF56059">
    <property type="entry name" value="Glutathione synthetase ATP-binding domain-like"/>
    <property type="match status" value="1"/>
</dbReference>
<dbReference type="EC" id="2.7.9.1" evidence="4"/>
<dbReference type="KEGG" id="mri:Mal4_53560"/>
<feature type="region of interest" description="Disordered" evidence="1">
    <location>
        <begin position="593"/>
        <end position="633"/>
    </location>
</feature>
<dbReference type="SUPFAM" id="SSF52009">
    <property type="entry name" value="Phosphohistidine domain"/>
    <property type="match status" value="1"/>
</dbReference>
<dbReference type="Proteomes" id="UP000320496">
    <property type="component" value="Chromosome"/>
</dbReference>
<keyword evidence="4" id="KW-0670">Pyruvate</keyword>
<evidence type="ECO:0000259" key="3">
    <source>
        <dbReference type="Pfam" id="PF01326"/>
    </source>
</evidence>
<dbReference type="Pfam" id="PF01326">
    <property type="entry name" value="PPDK_N"/>
    <property type="match status" value="1"/>
</dbReference>
<dbReference type="InterPro" id="IPR013815">
    <property type="entry name" value="ATP_grasp_subdomain_1"/>
</dbReference>
<proteinExistence type="predicted"/>
<keyword evidence="5" id="KW-1185">Reference proteome</keyword>
<dbReference type="GO" id="GO:0016301">
    <property type="term" value="F:kinase activity"/>
    <property type="evidence" value="ECO:0007669"/>
    <property type="project" value="UniProtKB-KW"/>
</dbReference>
<dbReference type="InterPro" id="IPR036637">
    <property type="entry name" value="Phosphohistidine_dom_sf"/>
</dbReference>
<accession>A0A517ZEV0</accession>
<dbReference type="PANTHER" id="PTHR22931:SF9">
    <property type="entry name" value="PYRUVATE, PHOSPHATE DIKINASE 1, CHLOROPLASTIC"/>
    <property type="match status" value="1"/>
</dbReference>
<dbReference type="GO" id="GO:0050242">
    <property type="term" value="F:pyruvate, phosphate dikinase activity"/>
    <property type="evidence" value="ECO:0007669"/>
    <property type="project" value="UniProtKB-EC"/>
</dbReference>
<evidence type="ECO:0000313" key="5">
    <source>
        <dbReference type="Proteomes" id="UP000320496"/>
    </source>
</evidence>
<evidence type="ECO:0000256" key="1">
    <source>
        <dbReference type="SAM" id="MobiDB-lite"/>
    </source>
</evidence>
<name>A0A517ZEV0_9PLAN</name>
<dbReference type="InterPro" id="IPR002192">
    <property type="entry name" value="PPDK_AMP/ATP-bd"/>
</dbReference>
<dbReference type="Gene3D" id="3.50.30.10">
    <property type="entry name" value="Phosphohistidine domain"/>
    <property type="match status" value="1"/>
</dbReference>
<keyword evidence="4" id="KW-0808">Transferase</keyword>
<evidence type="ECO:0000259" key="2">
    <source>
        <dbReference type="Pfam" id="PF00391"/>
    </source>
</evidence>
<dbReference type="InterPro" id="IPR008279">
    <property type="entry name" value="PEP-util_enz_mobile_dom"/>
</dbReference>
<feature type="domain" description="Pyruvate phosphate dikinase AMP/ATP-binding" evidence="3">
    <location>
        <begin position="72"/>
        <end position="314"/>
    </location>
</feature>
<dbReference type="GO" id="GO:0005524">
    <property type="term" value="F:ATP binding"/>
    <property type="evidence" value="ECO:0007669"/>
    <property type="project" value="InterPro"/>
</dbReference>
<dbReference type="Gene3D" id="3.30.470.20">
    <property type="entry name" value="ATP-grasp fold, B domain"/>
    <property type="match status" value="2"/>
</dbReference>